<protein>
    <submittedName>
        <fullName evidence="1">Uncharacterized protein</fullName>
    </submittedName>
</protein>
<reference evidence="1 2" key="1">
    <citation type="submission" date="2019-02" db="EMBL/GenBank/DDBJ databases">
        <title>Deep-cultivation of Planctomycetes and their phenomic and genomic characterization uncovers novel biology.</title>
        <authorList>
            <person name="Wiegand S."/>
            <person name="Jogler M."/>
            <person name="Boedeker C."/>
            <person name="Pinto D."/>
            <person name="Vollmers J."/>
            <person name="Rivas-Marin E."/>
            <person name="Kohn T."/>
            <person name="Peeters S.H."/>
            <person name="Heuer A."/>
            <person name="Rast P."/>
            <person name="Oberbeckmann S."/>
            <person name="Bunk B."/>
            <person name="Jeske O."/>
            <person name="Meyerdierks A."/>
            <person name="Storesund J.E."/>
            <person name="Kallscheuer N."/>
            <person name="Luecker S."/>
            <person name="Lage O.M."/>
            <person name="Pohl T."/>
            <person name="Merkel B.J."/>
            <person name="Hornburger P."/>
            <person name="Mueller R.-W."/>
            <person name="Bruemmer F."/>
            <person name="Labrenz M."/>
            <person name="Spormann A.M."/>
            <person name="Op den Camp H."/>
            <person name="Overmann J."/>
            <person name="Amann R."/>
            <person name="Jetten M.S.M."/>
            <person name="Mascher T."/>
            <person name="Medema M.H."/>
            <person name="Devos D.P."/>
            <person name="Kaster A.-K."/>
            <person name="Ovreas L."/>
            <person name="Rohde M."/>
            <person name="Galperin M.Y."/>
            <person name="Jogler C."/>
        </authorList>
    </citation>
    <scope>NUCLEOTIDE SEQUENCE [LARGE SCALE GENOMIC DNA]</scope>
    <source>
        <strain evidence="1 2">K22_7</strain>
    </source>
</reference>
<dbReference type="KEGG" id="rlc:K227x_28690"/>
<proteinExistence type="predicted"/>
<dbReference type="AlphaFoldDB" id="A0A517NBU3"/>
<keyword evidence="2" id="KW-1185">Reference proteome</keyword>
<accession>A0A517NBU3</accession>
<evidence type="ECO:0000313" key="2">
    <source>
        <dbReference type="Proteomes" id="UP000318538"/>
    </source>
</evidence>
<dbReference type="OrthoDB" id="272092at2"/>
<dbReference type="Proteomes" id="UP000318538">
    <property type="component" value="Chromosome"/>
</dbReference>
<dbReference type="RefSeq" id="WP_145170108.1">
    <property type="nucleotide sequence ID" value="NZ_CP036525.1"/>
</dbReference>
<gene>
    <name evidence="1" type="ORF">K227x_28690</name>
</gene>
<organism evidence="1 2">
    <name type="scientific">Rubripirellula lacrimiformis</name>
    <dbReference type="NCBI Taxonomy" id="1930273"/>
    <lineage>
        <taxon>Bacteria</taxon>
        <taxon>Pseudomonadati</taxon>
        <taxon>Planctomycetota</taxon>
        <taxon>Planctomycetia</taxon>
        <taxon>Pirellulales</taxon>
        <taxon>Pirellulaceae</taxon>
        <taxon>Rubripirellula</taxon>
    </lineage>
</organism>
<evidence type="ECO:0000313" key="1">
    <source>
        <dbReference type="EMBL" id="QDT04478.1"/>
    </source>
</evidence>
<dbReference type="EMBL" id="CP036525">
    <property type="protein sequence ID" value="QDT04478.1"/>
    <property type="molecule type" value="Genomic_DNA"/>
</dbReference>
<sequence>MSETQVTRIEDAATLLEHLEASRVTVLWKIPPQAKRTIRLSPSHLQLLVNDVPVATGIIVDAFKQFICESVGEIEVTADTVLTAKGILTLSTHRLDRMLEINYDYSESPAIVGSCECGVSFISTSLHDFLVLHENDR</sequence>
<name>A0A517NBU3_9BACT</name>